<evidence type="ECO:0000313" key="1">
    <source>
        <dbReference type="EMBL" id="EFK95837.1"/>
    </source>
</evidence>
<reference evidence="1" key="2">
    <citation type="journal article" date="2011" name="Microb. Ecol.">
        <title>Taxonomic and Functional Metagenomic Profiling of the Microbial Community in the Anoxic Sediment of a Sub-saline Shallow Lake (Laguna de Carrizo, Central Spain).</title>
        <authorList>
            <person name="Ferrer M."/>
            <person name="Guazzaroni M.E."/>
            <person name="Richter M."/>
            <person name="Garcia-Salamanca A."/>
            <person name="Yarza P."/>
            <person name="Suarez-Suarez A."/>
            <person name="Solano J."/>
            <person name="Alcaide M."/>
            <person name="van Dillewijn P."/>
            <person name="Molina-Henares M.A."/>
            <person name="Lopez-Cortes N."/>
            <person name="Al-Ramahi Y."/>
            <person name="Guerrero C."/>
            <person name="Acosta A."/>
            <person name="de Eugenio L.I."/>
            <person name="Martinez V."/>
            <person name="Marques S."/>
            <person name="Rojo F."/>
            <person name="Santero E."/>
            <person name="Genilloud O."/>
            <person name="Perez-Perez J."/>
            <person name="Rossello-Mora R."/>
            <person name="Ramos J.L."/>
        </authorList>
    </citation>
    <scope>NUCLEOTIDE SEQUENCE</scope>
</reference>
<dbReference type="EMBL" id="ADZX01000636">
    <property type="protein sequence ID" value="EFK95837.1"/>
    <property type="molecule type" value="Genomic_DNA"/>
</dbReference>
<organism evidence="1">
    <name type="scientific">sediment metagenome</name>
    <dbReference type="NCBI Taxonomy" id="749907"/>
    <lineage>
        <taxon>unclassified sequences</taxon>
        <taxon>metagenomes</taxon>
        <taxon>ecological metagenomes</taxon>
    </lineage>
</organism>
<proteinExistence type="predicted"/>
<dbReference type="AlphaFoldDB" id="D9PKQ4"/>
<accession>D9PKQ4</accession>
<gene>
    <name evidence="1" type="ORF">LDC_2123</name>
</gene>
<protein>
    <submittedName>
        <fullName evidence="1">Uncharacterized protein</fullName>
    </submittedName>
</protein>
<name>D9PKQ4_9ZZZZ</name>
<comment type="caution">
    <text evidence="1">The sequence shown here is derived from an EMBL/GenBank/DDBJ whole genome shotgun (WGS) entry which is preliminary data.</text>
</comment>
<reference evidence="1" key="1">
    <citation type="submission" date="2010-07" db="EMBL/GenBank/DDBJ databases">
        <authorList>
            <consortium name="CONSOLIDER consortium CSD2007-00005"/>
            <person name="Guazzaroni M.-E."/>
            <person name="Richter M."/>
            <person name="Garcia-Salamanca A."/>
            <person name="Yarza P."/>
            <person name="Ferrer M."/>
        </authorList>
    </citation>
    <scope>NUCLEOTIDE SEQUENCE</scope>
</reference>
<sequence length="102" mass="10969">MTTDTPSISSRFTVVGSIDLGMVPGTSPVIRLTTLIQRASGHGLSVSWCGRGVYKSDLTVRERSRTVGCRPPKADDPTGLALNIYDEEVYNILKGVVSQTTL</sequence>